<organism evidence="5 6">
    <name type="scientific">Kribbella sandramycini</name>
    <dbReference type="NCBI Taxonomy" id="60450"/>
    <lineage>
        <taxon>Bacteria</taxon>
        <taxon>Bacillati</taxon>
        <taxon>Actinomycetota</taxon>
        <taxon>Actinomycetes</taxon>
        <taxon>Propionibacteriales</taxon>
        <taxon>Kribbellaceae</taxon>
        <taxon>Kribbella</taxon>
    </lineage>
</organism>
<dbReference type="RefSeq" id="WP_171671268.1">
    <property type="nucleotide sequence ID" value="NZ_BAAAGT010000003.1"/>
</dbReference>
<dbReference type="AlphaFoldDB" id="A0A7Y4KVM3"/>
<evidence type="ECO:0000313" key="4">
    <source>
        <dbReference type="EMBL" id="MBB6567872.1"/>
    </source>
</evidence>
<keyword evidence="1 5" id="KW-0808">Transferase</keyword>
<dbReference type="EMBL" id="JACHKF010000001">
    <property type="protein sequence ID" value="MBB6567872.1"/>
    <property type="molecule type" value="Genomic_DNA"/>
</dbReference>
<evidence type="ECO:0000259" key="3">
    <source>
        <dbReference type="PROSITE" id="PS51186"/>
    </source>
</evidence>
<dbReference type="InterPro" id="IPR000182">
    <property type="entry name" value="GNAT_dom"/>
</dbReference>
<reference evidence="4 7" key="2">
    <citation type="submission" date="2020-08" db="EMBL/GenBank/DDBJ databases">
        <title>Sequencing the genomes of 1000 actinobacteria strains.</title>
        <authorList>
            <person name="Klenk H.-P."/>
        </authorList>
    </citation>
    <scope>NUCLEOTIDE SEQUENCE [LARGE SCALE GENOMIC DNA]</scope>
    <source>
        <strain evidence="4 7">DSM 15626</strain>
    </source>
</reference>
<dbReference type="PANTHER" id="PTHR43877">
    <property type="entry name" value="AMINOALKYLPHOSPHONATE N-ACETYLTRANSFERASE-RELATED-RELATED"/>
    <property type="match status" value="1"/>
</dbReference>
<dbReference type="InterPro" id="IPR050832">
    <property type="entry name" value="Bact_Acetyltransf"/>
</dbReference>
<evidence type="ECO:0000313" key="7">
    <source>
        <dbReference type="Proteomes" id="UP000553957"/>
    </source>
</evidence>
<gene>
    <name evidence="4" type="ORF">HNR71_003509</name>
    <name evidence="5" type="ORF">HPO96_04665</name>
</gene>
<accession>A0A7Y4KVM3</accession>
<dbReference type="CDD" id="cd04301">
    <property type="entry name" value="NAT_SF"/>
    <property type="match status" value="2"/>
</dbReference>
<dbReference type="PROSITE" id="PS51186">
    <property type="entry name" value="GNAT"/>
    <property type="match status" value="2"/>
</dbReference>
<dbReference type="InterPro" id="IPR016181">
    <property type="entry name" value="Acyl_CoA_acyltransferase"/>
</dbReference>
<dbReference type="EMBL" id="JABJRC010000001">
    <property type="protein sequence ID" value="NOL39533.1"/>
    <property type="molecule type" value="Genomic_DNA"/>
</dbReference>
<dbReference type="Proteomes" id="UP000553957">
    <property type="component" value="Unassembled WGS sequence"/>
</dbReference>
<proteinExistence type="predicted"/>
<keyword evidence="2" id="KW-0012">Acyltransferase</keyword>
<keyword evidence="6" id="KW-1185">Reference proteome</keyword>
<dbReference type="Gene3D" id="3.40.630.30">
    <property type="match status" value="1"/>
</dbReference>
<evidence type="ECO:0000313" key="6">
    <source>
        <dbReference type="Proteomes" id="UP000534306"/>
    </source>
</evidence>
<protein>
    <submittedName>
        <fullName evidence="5">GNAT family N-acetyltransferase</fullName>
    </submittedName>
    <submittedName>
        <fullName evidence="4">GNAT superfamily N-acetyltransferase</fullName>
    </submittedName>
</protein>
<dbReference type="Pfam" id="PF00583">
    <property type="entry name" value="Acetyltransf_1"/>
    <property type="match status" value="2"/>
</dbReference>
<name>A0A7Y4KVM3_9ACTN</name>
<feature type="domain" description="N-acetyltransferase" evidence="3">
    <location>
        <begin position="153"/>
        <end position="294"/>
    </location>
</feature>
<feature type="domain" description="N-acetyltransferase" evidence="3">
    <location>
        <begin position="1"/>
        <end position="144"/>
    </location>
</feature>
<evidence type="ECO:0000313" key="5">
    <source>
        <dbReference type="EMBL" id="NOL39533.1"/>
    </source>
</evidence>
<evidence type="ECO:0000256" key="1">
    <source>
        <dbReference type="ARBA" id="ARBA00022679"/>
    </source>
</evidence>
<evidence type="ECO:0000256" key="2">
    <source>
        <dbReference type="ARBA" id="ARBA00023315"/>
    </source>
</evidence>
<dbReference type="PANTHER" id="PTHR43877:SF1">
    <property type="entry name" value="ACETYLTRANSFERASE"/>
    <property type="match status" value="1"/>
</dbReference>
<dbReference type="GO" id="GO:0016747">
    <property type="term" value="F:acyltransferase activity, transferring groups other than amino-acyl groups"/>
    <property type="evidence" value="ECO:0007669"/>
    <property type="project" value="InterPro"/>
</dbReference>
<comment type="caution">
    <text evidence="5">The sequence shown here is derived from an EMBL/GenBank/DDBJ whole genome shotgun (WGS) entry which is preliminary data.</text>
</comment>
<reference evidence="5 6" key="1">
    <citation type="submission" date="2020-05" db="EMBL/GenBank/DDBJ databases">
        <title>Genome sequence of Kribbella sandramycini ATCC 39419.</title>
        <authorList>
            <person name="Maclea K.S."/>
            <person name="Fair J.L."/>
        </authorList>
    </citation>
    <scope>NUCLEOTIDE SEQUENCE [LARGE SCALE GENOMIC DNA]</scope>
    <source>
        <strain evidence="5 6">ATCC 39419</strain>
    </source>
</reference>
<dbReference type="Proteomes" id="UP000534306">
    <property type="component" value="Unassembled WGS sequence"/>
</dbReference>
<sequence>MEIRAAEAGDLESALAFHDAQVPYLVVTAGDLSRRLAAPPAPGQATYAAVDDGEVVAWASTALTPGSEPLAGEFRILVRPDYRRRGIGAQLLEAVHEEFRRAGATIARVFAEPSAAEWAARWGYRQTRQVHYAGIDPRKAPDRPGAPTGVELIPLNEVAPRKLYAANEVAQRTKPGDAKITSQPYDDWLQSVWHAPAVVLDLGLAAVLDDEVIGFTLALGDRERLWSKMTATMPEFRGRGLAKLIKATALHRAAEAGVQSCYTANYDGNLPMLAVNEWLGYYRVATHSVLVCDL</sequence>
<dbReference type="SUPFAM" id="SSF55729">
    <property type="entry name" value="Acyl-CoA N-acyltransferases (Nat)"/>
    <property type="match status" value="2"/>
</dbReference>